<accession>A0ABQ2R3R0</accession>
<evidence type="ECO:0000256" key="2">
    <source>
        <dbReference type="ARBA" id="ARBA00022692"/>
    </source>
</evidence>
<dbReference type="Pfam" id="PF12698">
    <property type="entry name" value="ABC2_membrane_3"/>
    <property type="match status" value="1"/>
</dbReference>
<evidence type="ECO:0000256" key="5">
    <source>
        <dbReference type="SAM" id="Phobius"/>
    </source>
</evidence>
<dbReference type="EMBL" id="BMQJ01000010">
    <property type="protein sequence ID" value="GGQ07253.1"/>
    <property type="molecule type" value="Genomic_DNA"/>
</dbReference>
<evidence type="ECO:0000313" key="7">
    <source>
        <dbReference type="EMBL" id="GGQ07253.1"/>
    </source>
</evidence>
<evidence type="ECO:0000256" key="4">
    <source>
        <dbReference type="ARBA" id="ARBA00023136"/>
    </source>
</evidence>
<evidence type="ECO:0000256" key="3">
    <source>
        <dbReference type="ARBA" id="ARBA00022989"/>
    </source>
</evidence>
<evidence type="ECO:0000256" key="1">
    <source>
        <dbReference type="ARBA" id="ARBA00004141"/>
    </source>
</evidence>
<name>A0ABQ2R3R0_9ACTN</name>
<dbReference type="InterPro" id="IPR013525">
    <property type="entry name" value="ABC2_TM"/>
</dbReference>
<feature type="domain" description="ABC-2 type transporter transmembrane" evidence="6">
    <location>
        <begin position="44"/>
        <end position="229"/>
    </location>
</feature>
<reference evidence="8" key="1">
    <citation type="journal article" date="2019" name="Int. J. Syst. Evol. Microbiol.">
        <title>The Global Catalogue of Microorganisms (GCM) 10K type strain sequencing project: providing services to taxonomists for standard genome sequencing and annotation.</title>
        <authorList>
            <consortium name="The Broad Institute Genomics Platform"/>
            <consortium name="The Broad Institute Genome Sequencing Center for Infectious Disease"/>
            <person name="Wu L."/>
            <person name="Ma J."/>
        </authorList>
    </citation>
    <scope>NUCLEOTIDE SEQUENCE [LARGE SCALE GENOMIC DNA]</scope>
    <source>
        <strain evidence="8">JCM 3115</strain>
    </source>
</reference>
<feature type="transmembrane region" description="Helical" evidence="5">
    <location>
        <begin position="92"/>
        <end position="119"/>
    </location>
</feature>
<dbReference type="PANTHER" id="PTHR43229">
    <property type="entry name" value="NODULATION PROTEIN J"/>
    <property type="match status" value="1"/>
</dbReference>
<protein>
    <submittedName>
        <fullName evidence="7">ABC transporter</fullName>
    </submittedName>
</protein>
<evidence type="ECO:0000313" key="8">
    <source>
        <dbReference type="Proteomes" id="UP000611554"/>
    </source>
</evidence>
<dbReference type="PANTHER" id="PTHR43229:SF2">
    <property type="entry name" value="NODULATION PROTEIN J"/>
    <property type="match status" value="1"/>
</dbReference>
<feature type="transmembrane region" description="Helical" evidence="5">
    <location>
        <begin position="18"/>
        <end position="38"/>
    </location>
</feature>
<evidence type="ECO:0000259" key="6">
    <source>
        <dbReference type="Pfam" id="PF12698"/>
    </source>
</evidence>
<feature type="transmembrane region" description="Helical" evidence="5">
    <location>
        <begin position="125"/>
        <end position="146"/>
    </location>
</feature>
<sequence>MTGYLTFEIRRVLRDTKFLLFAVVLPAGLFLLESGLFTDVAGRGSAAYTMGGLAAFGALKAALDAGSRTAVERSSGWQRQLRLTPLSGGGYLVAKGTVAMLVAFPPVAGVALAAFVSGVELPAGGWAWAVLGSWAGTVPFALLGLLAGQLVTARNAQVVYGGLTLVLGFLGGLLIPVGVFPPGLAAVAQALPSHWLAELGHAAATGGARLGAAAAVLALYTVVLGAAVVVRYRRDSART</sequence>
<feature type="transmembrane region" description="Helical" evidence="5">
    <location>
        <begin position="158"/>
        <end position="188"/>
    </location>
</feature>
<feature type="transmembrane region" description="Helical" evidence="5">
    <location>
        <begin position="50"/>
        <end position="71"/>
    </location>
</feature>
<keyword evidence="4 5" id="KW-0472">Membrane</keyword>
<feature type="transmembrane region" description="Helical" evidence="5">
    <location>
        <begin position="208"/>
        <end position="230"/>
    </location>
</feature>
<dbReference type="Proteomes" id="UP000611554">
    <property type="component" value="Unassembled WGS sequence"/>
</dbReference>
<keyword evidence="3 5" id="KW-1133">Transmembrane helix</keyword>
<dbReference type="InterPro" id="IPR051784">
    <property type="entry name" value="Nod_factor_ABC_transporter"/>
</dbReference>
<comment type="caution">
    <text evidence="7">The sequence shown here is derived from an EMBL/GenBank/DDBJ whole genome shotgun (WGS) entry which is preliminary data.</text>
</comment>
<comment type="subcellular location">
    <subcellularLocation>
        <location evidence="1">Membrane</location>
        <topology evidence="1">Multi-pass membrane protein</topology>
    </subcellularLocation>
</comment>
<keyword evidence="8" id="KW-1185">Reference proteome</keyword>
<keyword evidence="2 5" id="KW-0812">Transmembrane</keyword>
<gene>
    <name evidence="7" type="ORF">GCM10010140_41850</name>
</gene>
<organism evidence="7 8">
    <name type="scientific">Streptosporangium pseudovulgare</name>
    <dbReference type="NCBI Taxonomy" id="35765"/>
    <lineage>
        <taxon>Bacteria</taxon>
        <taxon>Bacillati</taxon>
        <taxon>Actinomycetota</taxon>
        <taxon>Actinomycetes</taxon>
        <taxon>Streptosporangiales</taxon>
        <taxon>Streptosporangiaceae</taxon>
        <taxon>Streptosporangium</taxon>
    </lineage>
</organism>
<proteinExistence type="predicted"/>
<dbReference type="RefSeq" id="WP_189248144.1">
    <property type="nucleotide sequence ID" value="NZ_BMQJ01000010.1"/>
</dbReference>